<dbReference type="PANTHER" id="PTHR11675">
    <property type="entry name" value="N-ACETYLGALACTOSAMINYLTRANSFERASE"/>
    <property type="match status" value="1"/>
</dbReference>
<reference evidence="9 10" key="1">
    <citation type="submission" date="2015-04" db="EMBL/GenBank/DDBJ databases">
        <authorList>
            <person name="Syromyatnikov M.Y."/>
            <person name="Popov V.N."/>
        </authorList>
    </citation>
    <scope>NUCLEOTIDE SEQUENCE [LARGE SCALE GENOMIC DNA]</scope>
</reference>
<keyword evidence="6" id="KW-0808">Transferase</keyword>
<gene>
    <name evidence="9" type="ORF">CLUMA_CG010516</name>
</gene>
<evidence type="ECO:0000313" key="9">
    <source>
        <dbReference type="EMBL" id="CRK97119.1"/>
    </source>
</evidence>
<dbReference type="Gene3D" id="3.90.550.10">
    <property type="entry name" value="Spore Coat Polysaccharide Biosynthesis Protein SpsA, Chain A"/>
    <property type="match status" value="1"/>
</dbReference>
<dbReference type="PROSITE" id="PS50231">
    <property type="entry name" value="RICIN_B_LECTIN"/>
    <property type="match status" value="1"/>
</dbReference>
<dbReference type="AlphaFoldDB" id="A0A1J1IA07"/>
<sequence>SFNRTLRSLKIVSNPFLIFYIVFIIIILKSIGTFDKKTEKSAYGKIYPAVESYEKKDWHDWKFIEYEASRTGPGENGKAFFLTDPEDIKKNEKIFEVEGLNGLVSDMIPLDRSVPDTRPPICKTIWYLEKLPKVTVIVIFHNEYFSVLIRTVRSIINRTPPELLVELLMVNDASTKEELYEPLATYVRENFDERVKIVNLKERHGLIRTRVAGAKLATGEVLAFFDSHVEANVKPIVLDPKTCTTPTFDYHNSMDFKISPFHNRTRLVFDFTLNLFYLPRLPEHELYPEKPAPLPAMLGAVFVIRKDYFFDIGAYDEGLEIWNGEHFELSIKLWLCGGRLLEVPCSRVAHIFRKHSLYRKKAPTDFVPHNFRRVAEVWFDEYIQYFYRANPEKHTTVDAGDLTIPKKVRKDLKCKPFQYYVEHIVPDMTEKFLNEDRGVFASGAIQSVADSSLCLDYHGRPKGMTPLLKPCDSNLTDPKLNQNFVLNWHRQLKKKSYYYIGDCITAEGMVMTNCNFVPKNQLFYYNYTSNQLINPWRNVCLTANIKSLEIKDVKCDSNDVNQKWSWGFVNKTAIDNWDTYGVQFHKQNVKDFVERYNYIHS</sequence>
<feature type="domain" description="Glycosyltransferase 2-like" evidence="7">
    <location>
        <begin position="135"/>
        <end position="308"/>
    </location>
</feature>
<dbReference type="GO" id="GO:0006493">
    <property type="term" value="P:protein O-linked glycosylation"/>
    <property type="evidence" value="ECO:0007669"/>
    <property type="project" value="TreeGrafter"/>
</dbReference>
<keyword evidence="6" id="KW-0472">Membrane</keyword>
<dbReference type="CDD" id="cd23461">
    <property type="entry name" value="beta-trefoil_Ricin_Pgant8-like"/>
    <property type="match status" value="1"/>
</dbReference>
<evidence type="ECO:0000256" key="2">
    <source>
        <dbReference type="ARBA" id="ARBA00022734"/>
    </source>
</evidence>
<organism evidence="9 10">
    <name type="scientific">Clunio marinus</name>
    <dbReference type="NCBI Taxonomy" id="568069"/>
    <lineage>
        <taxon>Eukaryota</taxon>
        <taxon>Metazoa</taxon>
        <taxon>Ecdysozoa</taxon>
        <taxon>Arthropoda</taxon>
        <taxon>Hexapoda</taxon>
        <taxon>Insecta</taxon>
        <taxon>Pterygota</taxon>
        <taxon>Neoptera</taxon>
        <taxon>Endopterygota</taxon>
        <taxon>Diptera</taxon>
        <taxon>Nematocera</taxon>
        <taxon>Chironomoidea</taxon>
        <taxon>Chironomidae</taxon>
        <taxon>Clunio</taxon>
    </lineage>
</organism>
<keyword evidence="6" id="KW-1133">Transmembrane helix</keyword>
<dbReference type="InterPro" id="IPR029044">
    <property type="entry name" value="Nucleotide-diphossugar_trans"/>
</dbReference>
<protein>
    <recommendedName>
        <fullName evidence="6">Polypeptide N-acetylgalactosaminyltransferase</fullName>
        <ecNumber evidence="6">2.4.1.-</ecNumber>
    </recommendedName>
    <alternativeName>
        <fullName evidence="6">Protein-UDP acetylgalactosaminyltransferase</fullName>
    </alternativeName>
</protein>
<dbReference type="InterPro" id="IPR035992">
    <property type="entry name" value="Ricin_B-like_lectins"/>
</dbReference>
<dbReference type="STRING" id="568069.A0A1J1IA07"/>
<feature type="non-terminal residue" evidence="9">
    <location>
        <position position="1"/>
    </location>
</feature>
<proteinExistence type="inferred from homology"/>
<dbReference type="Proteomes" id="UP000183832">
    <property type="component" value="Unassembled WGS sequence"/>
</dbReference>
<dbReference type="OrthoDB" id="6159198at2759"/>
<dbReference type="GO" id="GO:0000139">
    <property type="term" value="C:Golgi membrane"/>
    <property type="evidence" value="ECO:0007669"/>
    <property type="project" value="UniProtKB-SubCell"/>
</dbReference>
<keyword evidence="6" id="KW-0812">Transmembrane</keyword>
<evidence type="ECO:0000256" key="3">
    <source>
        <dbReference type="ARBA" id="ARBA00023034"/>
    </source>
</evidence>
<dbReference type="Gene3D" id="2.80.10.50">
    <property type="match status" value="1"/>
</dbReference>
<evidence type="ECO:0000256" key="6">
    <source>
        <dbReference type="RuleBase" id="RU361242"/>
    </source>
</evidence>
<evidence type="ECO:0000256" key="1">
    <source>
        <dbReference type="ARBA" id="ARBA00004323"/>
    </source>
</evidence>
<accession>A0A1J1IA07</accession>
<dbReference type="PANTHER" id="PTHR11675:SF134">
    <property type="entry name" value="N-ACETYLGALACTOSAMINYLTRANSFERASE 4-RELATED"/>
    <property type="match status" value="1"/>
</dbReference>
<dbReference type="UniPathway" id="UPA00378"/>
<evidence type="ECO:0000259" key="8">
    <source>
        <dbReference type="Pfam" id="PF00652"/>
    </source>
</evidence>
<dbReference type="SUPFAM" id="SSF53448">
    <property type="entry name" value="Nucleotide-diphospho-sugar transferases"/>
    <property type="match status" value="1"/>
</dbReference>
<comment type="subcellular location">
    <subcellularLocation>
        <location evidence="1 6">Golgi apparatus membrane</location>
        <topology evidence="1 6">Single-pass type II membrane protein</topology>
    </subcellularLocation>
</comment>
<evidence type="ECO:0000259" key="7">
    <source>
        <dbReference type="Pfam" id="PF00535"/>
    </source>
</evidence>
<comment type="cofactor">
    <cofactor evidence="6">
        <name>Mn(2+)</name>
        <dbReference type="ChEBI" id="CHEBI:29035"/>
    </cofactor>
</comment>
<dbReference type="Pfam" id="PF00652">
    <property type="entry name" value="Ricin_B_lectin"/>
    <property type="match status" value="1"/>
</dbReference>
<dbReference type="EMBL" id="CVRI01000047">
    <property type="protein sequence ID" value="CRK97119.1"/>
    <property type="molecule type" value="Genomic_DNA"/>
</dbReference>
<keyword evidence="6" id="KW-0328">Glycosyltransferase</keyword>
<dbReference type="InterPro" id="IPR001173">
    <property type="entry name" value="Glyco_trans_2-like"/>
</dbReference>
<evidence type="ECO:0000256" key="5">
    <source>
        <dbReference type="ARBA" id="ARBA00023180"/>
    </source>
</evidence>
<keyword evidence="6" id="KW-0464">Manganese</keyword>
<dbReference type="GO" id="GO:0004653">
    <property type="term" value="F:polypeptide N-acetylgalactosaminyltransferase activity"/>
    <property type="evidence" value="ECO:0007669"/>
    <property type="project" value="TreeGrafter"/>
</dbReference>
<keyword evidence="3 6" id="KW-0333">Golgi apparatus</keyword>
<dbReference type="GO" id="GO:0030246">
    <property type="term" value="F:carbohydrate binding"/>
    <property type="evidence" value="ECO:0007669"/>
    <property type="project" value="UniProtKB-KW"/>
</dbReference>
<evidence type="ECO:0000256" key="4">
    <source>
        <dbReference type="ARBA" id="ARBA00023157"/>
    </source>
</evidence>
<keyword evidence="5" id="KW-0325">Glycoprotein</keyword>
<comment type="pathway">
    <text evidence="6">Protein modification; protein glycosylation.</text>
</comment>
<feature type="transmembrane region" description="Helical" evidence="6">
    <location>
        <begin position="12"/>
        <end position="31"/>
    </location>
</feature>
<keyword evidence="10" id="KW-1185">Reference proteome</keyword>
<feature type="domain" description="Ricin B lectin" evidence="8">
    <location>
        <begin position="442"/>
        <end position="564"/>
    </location>
</feature>
<dbReference type="SUPFAM" id="SSF50370">
    <property type="entry name" value="Ricin B-like lectins"/>
    <property type="match status" value="1"/>
</dbReference>
<dbReference type="EC" id="2.4.1.-" evidence="6"/>
<keyword evidence="2 6" id="KW-0430">Lectin</keyword>
<keyword evidence="4 6" id="KW-1015">Disulfide bond</keyword>
<dbReference type="Pfam" id="PF00535">
    <property type="entry name" value="Glycos_transf_2"/>
    <property type="match status" value="1"/>
</dbReference>
<feature type="non-terminal residue" evidence="9">
    <location>
        <position position="601"/>
    </location>
</feature>
<comment type="similarity">
    <text evidence="6">Belongs to the glycosyltransferase 2 family. GalNAc-T subfamily.</text>
</comment>
<evidence type="ECO:0000313" key="10">
    <source>
        <dbReference type="Proteomes" id="UP000183832"/>
    </source>
</evidence>
<dbReference type="InterPro" id="IPR000772">
    <property type="entry name" value="Ricin_B_lectin"/>
</dbReference>
<name>A0A1J1IA07_9DIPT</name>